<proteinExistence type="predicted"/>
<name>A0ABT8N7A9_9BACL</name>
<dbReference type="Proteomes" id="UP001172055">
    <property type="component" value="Unassembled WGS sequence"/>
</dbReference>
<evidence type="ECO:0008006" key="3">
    <source>
        <dbReference type="Google" id="ProtNLM"/>
    </source>
</evidence>
<sequence>MKAGELFERALLGEKTAYEKWSLLNHEPIARFGYQNGITAPRLQKFLLDVFRQLHSQLPADYRDEQEAETALYKIAVSHLPVHCTKEQGSDDKQILRFEEDREIHLLIQELDEEVRIPLVLFYFHNKSIDELGNLLELPSHPVDNSIKEAIVTLQEKMHLQNREQVEKRLEFLGASYSRFTPSFNEEELFAEQETETSIEKAAIEPKAPVQKRTVAVIGLSSLFLLGVIGASFAMNDDNVETTAAAVENGEINKATVKAWKAEYKKIKESSPERLGITPKVYEKLEFVQRADEKFEKTLKKSNIKKFEDDPEALREQVAKLMLAIETPKGMLEALDQTTMEESETAEFMQSFALKTKELMGLADAVLLEHEDALSNAFSHGEFSAESIRVHKEKYPKEVGALVDSLNESMLFIQPHPTEKRFLTRRNMELFYSNQLYMQDIFGYQYIALLEGEPYFDGEDLLLPVEEMAFHLTQIERYLVDAAKNSNEAFDEFEEIFYQAFWLTLKGSEANPVFGSDGVVKENYQEAWNNLISDAANPLVFVMLPIIEEMEASGWRKSAHYDALAYPDISTALKMEQNGELAAKLPNGDVKIKPAFVDMKDFSYDQTKKLYSKFAANHDKSILKDVPPLDVLFMYHYANKIKDSETMWHLLAEDKLKPSIKEYKKEWKQQPDIAEEALWVEVYGDSLYRRKDELYLEPMINYQTENGRMPPSTVLVTKRDHIWLVKNQMYEAYSLGGKEKEYENLIASLYQAFSAEQEEALLESASPGEIAGVFLKAAEEEDYTTMYALLEEPAKTISLESFRHQVVTLDIPDFSSLKNLIFTLDMYEYEDDQRRGHVQLDFGSGSPESYEFYDFGIVETAKGWRMSDMNAY</sequence>
<dbReference type="SUPFAM" id="SSF88659">
    <property type="entry name" value="Sigma3 and sigma4 domains of RNA polymerase sigma factors"/>
    <property type="match status" value="1"/>
</dbReference>
<dbReference type="Gene3D" id="1.10.10.10">
    <property type="entry name" value="Winged helix-like DNA-binding domain superfamily/Winged helix DNA-binding domain"/>
    <property type="match status" value="1"/>
</dbReference>
<evidence type="ECO:0000313" key="1">
    <source>
        <dbReference type="EMBL" id="MDN7243619.1"/>
    </source>
</evidence>
<evidence type="ECO:0000313" key="2">
    <source>
        <dbReference type="Proteomes" id="UP001172055"/>
    </source>
</evidence>
<comment type="caution">
    <text evidence="1">The sequence shown here is derived from an EMBL/GenBank/DDBJ whole genome shotgun (WGS) entry which is preliminary data.</text>
</comment>
<organism evidence="1 2">
    <name type="scientific">Planococcus shixiaomingii</name>
    <dbReference type="NCBI Taxonomy" id="3058393"/>
    <lineage>
        <taxon>Bacteria</taxon>
        <taxon>Bacillati</taxon>
        <taxon>Bacillota</taxon>
        <taxon>Bacilli</taxon>
        <taxon>Bacillales</taxon>
        <taxon>Caryophanaceae</taxon>
        <taxon>Planococcus</taxon>
    </lineage>
</organism>
<dbReference type="InterPro" id="IPR013324">
    <property type="entry name" value="RNA_pol_sigma_r3/r4-like"/>
</dbReference>
<gene>
    <name evidence="1" type="ORF">QWY14_17650</name>
</gene>
<dbReference type="EMBL" id="JAUJWV010000004">
    <property type="protein sequence ID" value="MDN7243619.1"/>
    <property type="molecule type" value="Genomic_DNA"/>
</dbReference>
<accession>A0ABT8N7A9</accession>
<reference evidence="1 2" key="1">
    <citation type="submission" date="2023-06" db="EMBL/GenBank/DDBJ databases">
        <title>Novel species in genus Planococcus.</title>
        <authorList>
            <person name="Ning S."/>
        </authorList>
    </citation>
    <scope>NUCLEOTIDE SEQUENCE [LARGE SCALE GENOMIC DNA]</scope>
    <source>
        <strain evidence="1 2">N028</strain>
    </source>
</reference>
<dbReference type="InterPro" id="IPR036388">
    <property type="entry name" value="WH-like_DNA-bd_sf"/>
</dbReference>
<protein>
    <recommendedName>
        <fullName evidence="3">Sigma-70 family RNA polymerase sigma factor</fullName>
    </recommendedName>
</protein>
<keyword evidence="2" id="KW-1185">Reference proteome</keyword>